<evidence type="ECO:0000256" key="3">
    <source>
        <dbReference type="ARBA" id="ARBA00013368"/>
    </source>
</evidence>
<evidence type="ECO:0000313" key="5">
    <source>
        <dbReference type="EMBL" id="QDL06509.1"/>
    </source>
</evidence>
<evidence type="ECO:0000256" key="4">
    <source>
        <dbReference type="SAM" id="Coils"/>
    </source>
</evidence>
<name>A0A856M934_9CYAN</name>
<dbReference type="SUPFAM" id="SSF52540">
    <property type="entry name" value="P-loop containing nucleoside triphosphate hydrolases"/>
    <property type="match status" value="1"/>
</dbReference>
<evidence type="ECO:0000256" key="1">
    <source>
        <dbReference type="ARBA" id="ARBA00006930"/>
    </source>
</evidence>
<evidence type="ECO:0000313" key="6">
    <source>
        <dbReference type="Proteomes" id="UP000503129"/>
    </source>
</evidence>
<keyword evidence="6" id="KW-1185">Reference proteome</keyword>
<dbReference type="InterPro" id="IPR027417">
    <property type="entry name" value="P-loop_NTPase"/>
</dbReference>
<dbReference type="PANTHER" id="PTHR32114:SF2">
    <property type="entry name" value="ABC TRANSPORTER ABCH.3"/>
    <property type="match status" value="1"/>
</dbReference>
<feature type="coiled-coil region" evidence="4">
    <location>
        <begin position="217"/>
        <end position="306"/>
    </location>
</feature>
<comment type="subunit">
    <text evidence="2">Heterodimer of SbcC and SbcD.</text>
</comment>
<gene>
    <name evidence="5" type="ORF">DP114_00035</name>
</gene>
<organism evidence="5 6">
    <name type="scientific">Brasilonema sennae CENA114</name>
    <dbReference type="NCBI Taxonomy" id="415709"/>
    <lineage>
        <taxon>Bacteria</taxon>
        <taxon>Bacillati</taxon>
        <taxon>Cyanobacteriota</taxon>
        <taxon>Cyanophyceae</taxon>
        <taxon>Nostocales</taxon>
        <taxon>Scytonemataceae</taxon>
        <taxon>Brasilonema</taxon>
        <taxon>Bromeliae group (in: Brasilonema)</taxon>
    </lineage>
</organism>
<dbReference type="Gene3D" id="3.40.50.300">
    <property type="entry name" value="P-loop containing nucleotide triphosphate hydrolases"/>
    <property type="match status" value="1"/>
</dbReference>
<feature type="coiled-coil region" evidence="4">
    <location>
        <begin position="25"/>
        <end position="76"/>
    </location>
</feature>
<feature type="coiled-coil region" evidence="4">
    <location>
        <begin position="352"/>
        <end position="441"/>
    </location>
</feature>
<proteinExistence type="inferred from homology"/>
<dbReference type="EMBL" id="CP030118">
    <property type="protein sequence ID" value="QDL06509.1"/>
    <property type="molecule type" value="Genomic_DNA"/>
</dbReference>
<dbReference type="AlphaFoldDB" id="A0A856M934"/>
<dbReference type="Pfam" id="PF13558">
    <property type="entry name" value="SbcC_Walker_B"/>
    <property type="match status" value="1"/>
</dbReference>
<comment type="similarity">
    <text evidence="1">Belongs to the SMC family. SbcC subfamily.</text>
</comment>
<protein>
    <recommendedName>
        <fullName evidence="3">Nuclease SbcCD subunit C</fullName>
    </recommendedName>
</protein>
<accession>A0A856M934</accession>
<dbReference type="Proteomes" id="UP000503129">
    <property type="component" value="Chromosome"/>
</dbReference>
<sequence>MQQVSPLLSTWKVILEQTVKSRQKLEKTTSEKQKYEKIYQKAIVELEQARIALQEKDKLLQEAEEANKKVIQSNHATALRQILHDGDNCPVCNSTYREPQLLPLPEVILVETKELLHQKASAEQAQKATENHLTKAETTLNNLKQQELEYNQDLVANETRLTNLQQEISGVLHTDSWEADALNQELKILQENDLKYHQALTKHKDAVALVLQTQQALESTRNTHNTASEEYQKATQETERWQQSLQEVEIKLHEMTGGKSYAELHAALEKEKHALQKQEQQITESYQAADKKVIQCETENKEATNNAEAGRIQREQLQMTWDAALKGASFTEESFIKLSAESAQQASWQQAITDYNNAKVKLETQVEEVKLQVGDSTSDELTINSQRDAKNTASQEFQQAQDQRANLKIWMHNTKLNQQQAEKLQSDLSKVKEQAQTYTTLTRNLKSDEFQAYILEHLETDLVTRATDALRELTDSRYALKLQEGDYWVEDNWNGGESRRVQTLSGGETFATSLSMALALSEKLSMGAELGSLFLDEGFGTLDADTLESVTQILESLRQQDKLIGIITHVKALGERLPTQVKVRKSPEGSKIEVETF</sequence>
<keyword evidence="4" id="KW-0175">Coiled coil</keyword>
<dbReference type="PANTHER" id="PTHR32114">
    <property type="entry name" value="ABC TRANSPORTER ABCH.3"/>
    <property type="match status" value="1"/>
</dbReference>
<dbReference type="RefSeq" id="WP_171975136.1">
    <property type="nucleotide sequence ID" value="NZ_CAWOXK010000001.1"/>
</dbReference>
<evidence type="ECO:0000256" key="2">
    <source>
        <dbReference type="ARBA" id="ARBA00011322"/>
    </source>
</evidence>
<reference evidence="5 6" key="1">
    <citation type="submission" date="2018-06" db="EMBL/GenBank/DDBJ databases">
        <title>Comparative genomics of Brasilonema spp. strains.</title>
        <authorList>
            <person name="Alvarenga D.O."/>
            <person name="Fiore M.F."/>
            <person name="Varani A.M."/>
        </authorList>
    </citation>
    <scope>NUCLEOTIDE SEQUENCE [LARGE SCALE GENOMIC DNA]</scope>
    <source>
        <strain evidence="5 6">CENA114</strain>
    </source>
</reference>
<feature type="coiled-coil region" evidence="4">
    <location>
        <begin position="126"/>
        <end position="153"/>
    </location>
</feature>
<dbReference type="KEGG" id="bsen:DP114_00035"/>